<dbReference type="PANTHER" id="PTHR11638:SF111">
    <property type="entry name" value="ATP-DEPENDENT CLP PROTEASE ATP-BINDING SUBUNIT CLPA"/>
    <property type="match status" value="1"/>
</dbReference>
<dbReference type="EMBL" id="MUEO01000013">
    <property type="protein sequence ID" value="OOE44577.1"/>
    <property type="molecule type" value="Genomic_DNA"/>
</dbReference>
<dbReference type="NCBIfam" id="NF008263">
    <property type="entry name" value="PRK11034.1"/>
    <property type="match status" value="1"/>
</dbReference>
<dbReference type="Pfam" id="PF00004">
    <property type="entry name" value="AAA"/>
    <property type="match status" value="1"/>
</dbReference>
<dbReference type="InterPro" id="IPR001270">
    <property type="entry name" value="ClpA/B"/>
</dbReference>
<dbReference type="Gene3D" id="1.10.1780.10">
    <property type="entry name" value="Clp, N-terminal domain"/>
    <property type="match status" value="1"/>
</dbReference>
<evidence type="ECO:0000313" key="12">
    <source>
        <dbReference type="Proteomes" id="UP000188726"/>
    </source>
</evidence>
<dbReference type="Proteomes" id="UP000189021">
    <property type="component" value="Unassembled WGS sequence"/>
</dbReference>
<dbReference type="FunFam" id="3.40.50.300:FF:000025">
    <property type="entry name" value="ATP-dependent Clp protease subunit"/>
    <property type="match status" value="1"/>
</dbReference>
<keyword evidence="5 7" id="KW-0143">Chaperone</keyword>
<dbReference type="InterPro" id="IPR003959">
    <property type="entry name" value="ATPase_AAA_core"/>
</dbReference>
<dbReference type="CDD" id="cd19499">
    <property type="entry name" value="RecA-like_ClpB_Hsp104-like"/>
    <property type="match status" value="1"/>
</dbReference>
<keyword evidence="13" id="KW-1185">Reference proteome</keyword>
<dbReference type="PROSITE" id="PS51903">
    <property type="entry name" value="CLP_R"/>
    <property type="match status" value="1"/>
</dbReference>
<dbReference type="GO" id="GO:0006508">
    <property type="term" value="P:proteolysis"/>
    <property type="evidence" value="ECO:0007669"/>
    <property type="project" value="UniProtKB-KW"/>
</dbReference>
<sequence>MLNKELEASLNGAFARAREKRHEFMTVEHLLLALIDNAAAHDALVACRADLEALRKELDAFIEQTTPLIPADDESRETQPTLSFQRVLQRAVFHVQSSGRSEVSGANVLVAIFSEQESHAAYLLKKNDVSRLDVVNYISHGTTKDEGDDLPSSDMGADEAGAEPGEDRLENFATNLNQLARVGGIDPLIGRDKELERTIQVLCRRRKNNPLLVGEAGVGKTAIAEGLAWRIVEGQVPDVIKDCVIYSLDIGSLLAGTKYRGDFEKRFKSILKQLEKEDHAVLFIDEIHTIIGAGAASGGQVDAANLIKPLLSSGKLRCIGSTTYQEYGSIFEKERALARRFQKIDVIEPSIDDTTKILMGLKPKYEAHHEVRYTNKAIRAAVELSAKYINERHLPDKAIDVIDEAGARCRMAPASKRKKTVNVPDVESMIAKMARIPEKSLSSSDKDVLQSLDDKLKMLVFGQDTAITALSEAIKLSRAGLGDENKPVGSFLFAGPTGVGKTEVTVQLARAMGIELQRFDMSEYMERHTVSRLIGAPPGYVGYDQGGLLTDAVIKHPYSVVLLDEIEKAHPDVFNLLLQVMDNGTLTDNNGRKADFRNVILVMTTNAGVAETVRKSIGLIQQDHSHDAMSEIKKVFSPEFRNRLDNIIWFNHLDEQVILQVVDKFIVELQAQLDAKGVSLEVTSEAKRWLAEEGYDKAMGARPMGRVIQDNLKKPLANELLFGCLVNGGTVRVVLKDNRLDFQFSDQMEPA</sequence>
<dbReference type="InterPro" id="IPR013461">
    <property type="entry name" value="ClpA"/>
</dbReference>
<dbReference type="PANTHER" id="PTHR11638">
    <property type="entry name" value="ATP-DEPENDENT CLP PROTEASE"/>
    <property type="match status" value="1"/>
</dbReference>
<dbReference type="PROSITE" id="PS00871">
    <property type="entry name" value="CLPAB_2"/>
    <property type="match status" value="1"/>
</dbReference>
<evidence type="ECO:0000259" key="9">
    <source>
        <dbReference type="PROSITE" id="PS51903"/>
    </source>
</evidence>
<dbReference type="SUPFAM" id="SSF81923">
    <property type="entry name" value="Double Clp-N motif"/>
    <property type="match status" value="1"/>
</dbReference>
<dbReference type="InterPro" id="IPR027417">
    <property type="entry name" value="P-loop_NTPase"/>
</dbReference>
<dbReference type="Pfam" id="PF07724">
    <property type="entry name" value="AAA_2"/>
    <property type="match status" value="1"/>
</dbReference>
<keyword evidence="11" id="KW-0378">Hydrolase</keyword>
<dbReference type="Gene3D" id="3.40.50.300">
    <property type="entry name" value="P-loop containing nucleotide triphosphate hydrolases"/>
    <property type="match status" value="2"/>
</dbReference>
<dbReference type="NCBIfam" id="TIGR02639">
    <property type="entry name" value="ClpA"/>
    <property type="match status" value="1"/>
</dbReference>
<dbReference type="AlphaFoldDB" id="A0AB36K6K7"/>
<dbReference type="GO" id="GO:0043335">
    <property type="term" value="P:protein unfolding"/>
    <property type="evidence" value="ECO:0007669"/>
    <property type="project" value="InterPro"/>
</dbReference>
<dbReference type="GO" id="GO:0034605">
    <property type="term" value="P:cellular response to heat"/>
    <property type="evidence" value="ECO:0007669"/>
    <property type="project" value="TreeGrafter"/>
</dbReference>
<dbReference type="Gene3D" id="1.10.8.60">
    <property type="match status" value="2"/>
</dbReference>
<dbReference type="Pfam" id="PF10431">
    <property type="entry name" value="ClpB_D2-small"/>
    <property type="match status" value="1"/>
</dbReference>
<dbReference type="InterPro" id="IPR041546">
    <property type="entry name" value="ClpA/ClpB_AAA_lid"/>
</dbReference>
<dbReference type="RefSeq" id="WP_069361436.1">
    <property type="nucleotide sequence ID" value="NZ_CP040021.1"/>
</dbReference>
<keyword evidence="2 6" id="KW-0677">Repeat</keyword>
<keyword evidence="4 7" id="KW-0067">ATP-binding</keyword>
<dbReference type="Proteomes" id="UP000188726">
    <property type="component" value="Unassembled WGS sequence"/>
</dbReference>
<dbReference type="PROSITE" id="PS00870">
    <property type="entry name" value="CLPAB_1"/>
    <property type="match status" value="1"/>
</dbReference>
<comment type="similarity">
    <text evidence="1 7">Belongs to the ClpA/ClpB family.</text>
</comment>
<feature type="domain" description="Clp R" evidence="9">
    <location>
        <begin position="1"/>
        <end position="145"/>
    </location>
</feature>
<dbReference type="FunFam" id="1.10.8.60:FF:000011">
    <property type="entry name" value="ATP-dependent Clp protease ATP-binding subunit"/>
    <property type="match status" value="1"/>
</dbReference>
<proteinExistence type="inferred from homology"/>
<accession>A0AB36K6K7</accession>
<evidence type="ECO:0000256" key="2">
    <source>
        <dbReference type="ARBA" id="ARBA00022737"/>
    </source>
</evidence>
<evidence type="ECO:0000256" key="1">
    <source>
        <dbReference type="ARBA" id="ARBA00008675"/>
    </source>
</evidence>
<dbReference type="InterPro" id="IPR036628">
    <property type="entry name" value="Clp_N_dom_sf"/>
</dbReference>
<dbReference type="GO" id="GO:0008233">
    <property type="term" value="F:peptidase activity"/>
    <property type="evidence" value="ECO:0007669"/>
    <property type="project" value="UniProtKB-KW"/>
</dbReference>
<evidence type="ECO:0000313" key="10">
    <source>
        <dbReference type="EMBL" id="OOE41173.1"/>
    </source>
</evidence>
<keyword evidence="3 7" id="KW-0547">Nucleotide-binding</keyword>
<organism evidence="11 12">
    <name type="scientific">Salinivibrio kushneri</name>
    <dbReference type="NCBI Taxonomy" id="1908198"/>
    <lineage>
        <taxon>Bacteria</taxon>
        <taxon>Pseudomonadati</taxon>
        <taxon>Pseudomonadota</taxon>
        <taxon>Gammaproteobacteria</taxon>
        <taxon>Vibrionales</taxon>
        <taxon>Vibrionaceae</taxon>
        <taxon>Salinivibrio</taxon>
    </lineage>
</organism>
<dbReference type="SMART" id="SM00382">
    <property type="entry name" value="AAA"/>
    <property type="match status" value="2"/>
</dbReference>
<dbReference type="Pfam" id="PF02861">
    <property type="entry name" value="Clp_N"/>
    <property type="match status" value="1"/>
</dbReference>
<dbReference type="InterPro" id="IPR004176">
    <property type="entry name" value="Clp_R_N"/>
</dbReference>
<keyword evidence="11" id="KW-0645">Protease</keyword>
<evidence type="ECO:0000256" key="8">
    <source>
        <dbReference type="SAM" id="MobiDB-lite"/>
    </source>
</evidence>
<name>A0AB36K6K7_9GAMM</name>
<dbReference type="CDD" id="cd00009">
    <property type="entry name" value="AAA"/>
    <property type="match status" value="1"/>
</dbReference>
<dbReference type="InterPro" id="IPR019489">
    <property type="entry name" value="Clp_ATPase_C"/>
</dbReference>
<protein>
    <submittedName>
        <fullName evidence="11">ATP-dependent Clp protease ATP-binding subunit ClpA</fullName>
    </submittedName>
</protein>
<evidence type="ECO:0000256" key="5">
    <source>
        <dbReference type="ARBA" id="ARBA00023186"/>
    </source>
</evidence>
<dbReference type="InterPro" id="IPR050130">
    <property type="entry name" value="ClpA_ClpB"/>
</dbReference>
<dbReference type="Pfam" id="PF17871">
    <property type="entry name" value="AAA_lid_9"/>
    <property type="match status" value="1"/>
</dbReference>
<dbReference type="InterPro" id="IPR028299">
    <property type="entry name" value="ClpA/B_CS2"/>
</dbReference>
<dbReference type="EMBL" id="MUEK01000002">
    <property type="protein sequence ID" value="OOE41173.1"/>
    <property type="molecule type" value="Genomic_DNA"/>
</dbReference>
<dbReference type="SUPFAM" id="SSF52540">
    <property type="entry name" value="P-loop containing nucleoside triphosphate hydrolases"/>
    <property type="match status" value="2"/>
</dbReference>
<gene>
    <name evidence="10" type="ORF">BZG00_03540</name>
    <name evidence="11" type="ORF">BZG09_06930</name>
</gene>
<evidence type="ECO:0000313" key="11">
    <source>
        <dbReference type="EMBL" id="OOE44577.1"/>
    </source>
</evidence>
<dbReference type="SMART" id="SM01086">
    <property type="entry name" value="ClpB_D2-small"/>
    <property type="match status" value="1"/>
</dbReference>
<evidence type="ECO:0000256" key="4">
    <source>
        <dbReference type="ARBA" id="ARBA00022840"/>
    </source>
</evidence>
<dbReference type="GO" id="GO:0016887">
    <property type="term" value="F:ATP hydrolysis activity"/>
    <property type="evidence" value="ECO:0007669"/>
    <property type="project" value="InterPro"/>
</dbReference>
<dbReference type="GO" id="GO:0005737">
    <property type="term" value="C:cytoplasm"/>
    <property type="evidence" value="ECO:0007669"/>
    <property type="project" value="TreeGrafter"/>
</dbReference>
<dbReference type="InterPro" id="IPR003593">
    <property type="entry name" value="AAA+_ATPase"/>
</dbReference>
<evidence type="ECO:0000313" key="13">
    <source>
        <dbReference type="Proteomes" id="UP000189021"/>
    </source>
</evidence>
<feature type="compositionally biased region" description="Acidic residues" evidence="8">
    <location>
        <begin position="146"/>
        <end position="161"/>
    </location>
</feature>
<evidence type="ECO:0000256" key="3">
    <source>
        <dbReference type="ARBA" id="ARBA00022741"/>
    </source>
</evidence>
<evidence type="ECO:0000256" key="7">
    <source>
        <dbReference type="RuleBase" id="RU004432"/>
    </source>
</evidence>
<dbReference type="GO" id="GO:0005524">
    <property type="term" value="F:ATP binding"/>
    <property type="evidence" value="ECO:0007669"/>
    <property type="project" value="UniProtKB-KW"/>
</dbReference>
<feature type="region of interest" description="Disordered" evidence="8">
    <location>
        <begin position="143"/>
        <end position="165"/>
    </location>
</feature>
<comment type="caution">
    <text evidence="11">The sequence shown here is derived from an EMBL/GenBank/DDBJ whole genome shotgun (WGS) entry which is preliminary data.</text>
</comment>
<dbReference type="PRINTS" id="PR00300">
    <property type="entry name" value="CLPPROTEASEA"/>
</dbReference>
<dbReference type="InterPro" id="IPR018368">
    <property type="entry name" value="ClpA/B_CS1"/>
</dbReference>
<reference evidence="12 13" key="1">
    <citation type="journal article" date="2017" name="Genome Announc.">
        <title>Draft Genome Sequences of Salinivibrio proteolyticus, Salinivibrio sharmensis, Salinivibrio siamensis, Salinivibrio costicola subsp. alcaliphilus, Salinivibrio costicola subsp. vallismortis, and 29 New Isolates Belonging to the Genus Salinivibrio.</title>
        <authorList>
            <person name="Lopez-Hermoso C."/>
            <person name="de la Haba R.R."/>
            <person name="Sanchez-Porro C."/>
            <person name="Bayliss S.C."/>
            <person name="Feil E.J."/>
            <person name="Ventosa A."/>
        </authorList>
    </citation>
    <scope>NUCLEOTIDE SEQUENCE [LARGE SCALE GENOMIC DNA]</scope>
    <source>
        <strain evidence="10 13">AL184</strain>
        <strain evidence="11 12">IC202</strain>
    </source>
</reference>
<evidence type="ECO:0000256" key="6">
    <source>
        <dbReference type="PROSITE-ProRule" id="PRU01251"/>
    </source>
</evidence>